<dbReference type="Proteomes" id="UP000003191">
    <property type="component" value="Unassembled WGS sequence"/>
</dbReference>
<dbReference type="HOGENOM" id="CLU_3285625_0_0_11"/>
<organism evidence="1 2">
    <name type="scientific">Bifidobacterium breve DSM 20213 = JCM 1192</name>
    <dbReference type="NCBI Taxonomy" id="518634"/>
    <lineage>
        <taxon>Bacteria</taxon>
        <taxon>Bacillati</taxon>
        <taxon>Actinomycetota</taxon>
        <taxon>Actinomycetes</taxon>
        <taxon>Bifidobacteriales</taxon>
        <taxon>Bifidobacteriaceae</taxon>
        <taxon>Bifidobacterium</taxon>
    </lineage>
</organism>
<keyword evidence="2" id="KW-1185">Reference proteome</keyword>
<dbReference type="EMBL" id="ACCG02000012">
    <property type="protein sequence ID" value="EFE88454.1"/>
    <property type="molecule type" value="Genomic_DNA"/>
</dbReference>
<comment type="caution">
    <text evidence="1">The sequence shown here is derived from an EMBL/GenBank/DDBJ whole genome shotgun (WGS) entry which is preliminary data.</text>
</comment>
<reference evidence="1 2" key="1">
    <citation type="submission" date="2010-02" db="EMBL/GenBank/DDBJ databases">
        <authorList>
            <person name="Weinstock G."/>
            <person name="Sodergren E."/>
            <person name="Clifton S."/>
            <person name="Fulton L."/>
            <person name="Fulton B."/>
            <person name="Courtney L."/>
            <person name="Fronick C."/>
            <person name="Harrison M."/>
            <person name="Strong C."/>
            <person name="Farmer C."/>
            <person name="Delahaunty K."/>
            <person name="Markovic C."/>
            <person name="Hall O."/>
            <person name="Minx P."/>
            <person name="Tomlinson C."/>
            <person name="Mitreva M."/>
            <person name="Nelson J."/>
            <person name="Hou S."/>
            <person name="Wollam A."/>
            <person name="Pepin K.H."/>
            <person name="Johnson M."/>
            <person name="Bhonagiri V."/>
            <person name="Zhang X."/>
            <person name="Suruliraj S."/>
            <person name="Warren W."/>
            <person name="Chinwalla A."/>
            <person name="Mardis E.R."/>
            <person name="Wilson R.K."/>
        </authorList>
    </citation>
    <scope>NUCLEOTIDE SEQUENCE [LARGE SCALE GENOMIC DNA]</scope>
    <source>
        <strain evidence="1 2">DSM 20213</strain>
    </source>
</reference>
<evidence type="ECO:0000313" key="1">
    <source>
        <dbReference type="EMBL" id="EFE88454.1"/>
    </source>
</evidence>
<gene>
    <name evidence="1" type="ORF">BIFBRE_04329</name>
</gene>
<evidence type="ECO:0000313" key="2">
    <source>
        <dbReference type="Proteomes" id="UP000003191"/>
    </source>
</evidence>
<proteinExistence type="predicted"/>
<sequence length="40" mass="4271">MVAVRVHPFSPIGLDSLGIRLCSIFGRGRSPPATYIAVLC</sequence>
<dbReference type="AlphaFoldDB" id="D4BQF9"/>
<name>D4BQF9_BIFBR</name>
<accession>D4BQF9</accession>
<protein>
    <submittedName>
        <fullName evidence="1">Uncharacterized protein</fullName>
    </submittedName>
</protein>